<protein>
    <submittedName>
        <fullName evidence="1">Na+ driven multidrug efflux pump</fullName>
    </submittedName>
</protein>
<evidence type="ECO:0000313" key="1">
    <source>
        <dbReference type="EMBL" id="SUN36292.1"/>
    </source>
</evidence>
<evidence type="ECO:0000313" key="2">
    <source>
        <dbReference type="Proteomes" id="UP000254082"/>
    </source>
</evidence>
<organism evidence="1 2">
    <name type="scientific">Streptococcus downei MFe28</name>
    <dbReference type="NCBI Taxonomy" id="764290"/>
    <lineage>
        <taxon>Bacteria</taxon>
        <taxon>Bacillati</taxon>
        <taxon>Bacillota</taxon>
        <taxon>Bacilli</taxon>
        <taxon>Lactobacillales</taxon>
        <taxon>Streptococcaceae</taxon>
        <taxon>Streptococcus</taxon>
    </lineage>
</organism>
<dbReference type="EMBL" id="UHFA01000002">
    <property type="protein sequence ID" value="SUN36292.1"/>
    <property type="molecule type" value="Genomic_DNA"/>
</dbReference>
<dbReference type="RefSeq" id="WP_002998497.1">
    <property type="nucleotide sequence ID" value="NZ_UHFA01000002.1"/>
</dbReference>
<dbReference type="OrthoDB" id="2230068at2"/>
<dbReference type="Proteomes" id="UP000254082">
    <property type="component" value="Unassembled WGS sequence"/>
</dbReference>
<dbReference type="AlphaFoldDB" id="A0A380JE43"/>
<reference evidence="1 2" key="1">
    <citation type="submission" date="2018-06" db="EMBL/GenBank/DDBJ databases">
        <authorList>
            <consortium name="Pathogen Informatics"/>
            <person name="Doyle S."/>
        </authorList>
    </citation>
    <scope>NUCLEOTIDE SEQUENCE [LARGE SCALE GENOMIC DNA]</scope>
    <source>
        <strain evidence="2">NCTC 11391</strain>
    </source>
</reference>
<accession>A0A380JE43</accession>
<proteinExistence type="predicted"/>
<sequence>MTKIKDILKHLPYKIAFYDETGKPLYCNGQNDGSLLPDQEARALEPWLLDEIVKSPRKSLSYQVPSQAFDQILMQTYQAALNQEGQVIGIMETVTDFKGPLASYLDETAQALVPWSDATSGPSIKRED</sequence>
<gene>
    <name evidence="1" type="ORF">NCTC11391_01338</name>
</gene>
<keyword evidence="2" id="KW-1185">Reference proteome</keyword>
<name>A0A380JE43_STRDO</name>